<evidence type="ECO:0000256" key="1">
    <source>
        <dbReference type="SAM" id="Coils"/>
    </source>
</evidence>
<dbReference type="GO" id="GO:0043565">
    <property type="term" value="F:sequence-specific DNA binding"/>
    <property type="evidence" value="ECO:0007669"/>
    <property type="project" value="InterPro"/>
</dbReference>
<dbReference type="GO" id="GO:0004803">
    <property type="term" value="F:transposase activity"/>
    <property type="evidence" value="ECO:0007669"/>
    <property type="project" value="InterPro"/>
</dbReference>
<dbReference type="EMBL" id="CP035808">
    <property type="protein sequence ID" value="QEN06422.1"/>
    <property type="molecule type" value="Genomic_DNA"/>
</dbReference>
<protein>
    <recommendedName>
        <fullName evidence="5">Transposase</fullName>
    </recommendedName>
</protein>
<dbReference type="Proteomes" id="UP000323824">
    <property type="component" value="Plasmid pSpe"/>
</dbReference>
<dbReference type="GO" id="GO:0006313">
    <property type="term" value="P:DNA transposition"/>
    <property type="evidence" value="ECO:0007669"/>
    <property type="project" value="InterPro"/>
</dbReference>
<geneLocation type="plasmid" evidence="4">
    <name>pspe</name>
</geneLocation>
<sequence>MGRRKKHDSAFKLKVALEAIKEEITVSEIASNYEIHPQQVRQWKREFLQNAESVFQKDDVDKKKVEELETEKEDLQSLIGQQTIEINFLKKNLKKLNID</sequence>
<evidence type="ECO:0000313" key="2">
    <source>
        <dbReference type="EMBL" id="QEN05645.1"/>
    </source>
</evidence>
<dbReference type="KEGG" id="sper:EW093_13290"/>
<dbReference type="SUPFAM" id="SSF48295">
    <property type="entry name" value="TrpR-like"/>
    <property type="match status" value="1"/>
</dbReference>
<keyword evidence="3" id="KW-0614">Plasmid</keyword>
<dbReference type="Gene3D" id="1.10.10.10">
    <property type="entry name" value="Winged helix-like DNA-binding domain superfamily/Winged helix DNA-binding domain"/>
    <property type="match status" value="1"/>
</dbReference>
<dbReference type="Proteomes" id="UP000323824">
    <property type="component" value="Chromosome"/>
</dbReference>
<dbReference type="InterPro" id="IPR010921">
    <property type="entry name" value="Trp_repressor/repl_initiator"/>
</dbReference>
<reference evidence="2 4" key="1">
    <citation type="submission" date="2019-02" db="EMBL/GenBank/DDBJ databases">
        <authorList>
            <person name="Fomenkov A."/>
            <person name="Dubinina G."/>
            <person name="Grabovich M."/>
            <person name="Vincze T."/>
            <person name="Roberts R.J."/>
        </authorList>
    </citation>
    <scope>NUCLEOTIDE SEQUENCE [LARGE SCALE GENOMIC DNA]</scope>
    <source>
        <strain evidence="2 4">P</strain>
        <plasmid evidence="4">pspe</plasmid>
        <plasmid evidence="3">pSpe</plasmid>
    </source>
</reference>
<name>A0A5C1QC20_9SPIO</name>
<dbReference type="Pfam" id="PF01527">
    <property type="entry name" value="HTH_Tnp_1"/>
    <property type="match status" value="1"/>
</dbReference>
<keyword evidence="1" id="KW-0175">Coiled coil</keyword>
<organism evidence="2 4">
    <name type="scientific">Thiospirochaeta perfilievii</name>
    <dbReference type="NCBI Taxonomy" id="252967"/>
    <lineage>
        <taxon>Bacteria</taxon>
        <taxon>Pseudomonadati</taxon>
        <taxon>Spirochaetota</taxon>
        <taxon>Spirochaetia</taxon>
        <taxon>Spirochaetales</taxon>
        <taxon>Spirochaetaceae</taxon>
        <taxon>Thiospirochaeta</taxon>
    </lineage>
</organism>
<dbReference type="InterPro" id="IPR002514">
    <property type="entry name" value="Transposase_8"/>
</dbReference>
<dbReference type="KEGG" id="sper:EW093_17070"/>
<evidence type="ECO:0000313" key="3">
    <source>
        <dbReference type="EMBL" id="QEN06422.1"/>
    </source>
</evidence>
<reference evidence="2 4" key="2">
    <citation type="submission" date="2019-09" db="EMBL/GenBank/DDBJ databases">
        <title>Complete Genome Sequence and Methylome Analysis of free living Spirochaetas.</title>
        <authorList>
            <person name="Leshcheva N."/>
            <person name="Mikheeva N."/>
        </authorList>
    </citation>
    <scope>NUCLEOTIDE SEQUENCE [LARGE SCALE GENOMIC DNA]</scope>
    <source>
        <strain evidence="2 4">P</strain>
        <plasmid evidence="4">pspe</plasmid>
        <plasmid evidence="3">pSpe</plasmid>
    </source>
</reference>
<dbReference type="RefSeq" id="WP_149568881.1">
    <property type="nucleotide sequence ID" value="NZ_CP035807.1"/>
</dbReference>
<geneLocation type="plasmid" evidence="3">
    <name>pSpe</name>
</geneLocation>
<dbReference type="AlphaFoldDB" id="A0A5C1QC20"/>
<dbReference type="OrthoDB" id="291972at2"/>
<proteinExistence type="predicted"/>
<gene>
    <name evidence="2" type="ORF">EW093_13290</name>
    <name evidence="3" type="ORF">EW093_17070</name>
</gene>
<dbReference type="InterPro" id="IPR036388">
    <property type="entry name" value="WH-like_DNA-bd_sf"/>
</dbReference>
<keyword evidence="4" id="KW-1185">Reference proteome</keyword>
<dbReference type="EMBL" id="CP035807">
    <property type="protein sequence ID" value="QEN05645.1"/>
    <property type="molecule type" value="Genomic_DNA"/>
</dbReference>
<feature type="coiled-coil region" evidence="1">
    <location>
        <begin position="65"/>
        <end position="99"/>
    </location>
</feature>
<accession>A0A5C1QC20</accession>
<evidence type="ECO:0000313" key="4">
    <source>
        <dbReference type="Proteomes" id="UP000323824"/>
    </source>
</evidence>
<evidence type="ECO:0008006" key="5">
    <source>
        <dbReference type="Google" id="ProtNLM"/>
    </source>
</evidence>